<keyword evidence="9" id="KW-0732">Signal</keyword>
<dbReference type="PANTHER" id="PTHR47950:SF13">
    <property type="entry name" value="CYTOCHROME P450, FAMILY 76, SUBFAMILY G, POLYPEPTIDE 1"/>
    <property type="match status" value="1"/>
</dbReference>
<dbReference type="Pfam" id="PF00067">
    <property type="entry name" value="p450"/>
    <property type="match status" value="3"/>
</dbReference>
<dbReference type="Gramene" id="CDP12472">
    <property type="protein sequence ID" value="CDP12472"/>
    <property type="gene ID" value="GSCOC_T00036056001"/>
</dbReference>
<dbReference type="GO" id="GO:0004497">
    <property type="term" value="F:monooxygenase activity"/>
    <property type="evidence" value="ECO:0007669"/>
    <property type="project" value="UniProtKB-KW"/>
</dbReference>
<proteinExistence type="inferred from homology"/>
<dbReference type="InterPro" id="IPR036396">
    <property type="entry name" value="Cyt_P450_sf"/>
</dbReference>
<dbReference type="InterPro" id="IPR017972">
    <property type="entry name" value="Cyt_P450_CS"/>
</dbReference>
<organism evidence="10 11">
    <name type="scientific">Coffea canephora</name>
    <name type="common">Robusta coffee</name>
    <dbReference type="NCBI Taxonomy" id="49390"/>
    <lineage>
        <taxon>Eukaryota</taxon>
        <taxon>Viridiplantae</taxon>
        <taxon>Streptophyta</taxon>
        <taxon>Embryophyta</taxon>
        <taxon>Tracheophyta</taxon>
        <taxon>Spermatophyta</taxon>
        <taxon>Magnoliopsida</taxon>
        <taxon>eudicotyledons</taxon>
        <taxon>Gunneridae</taxon>
        <taxon>Pentapetalae</taxon>
        <taxon>asterids</taxon>
        <taxon>lamiids</taxon>
        <taxon>Gentianales</taxon>
        <taxon>Rubiaceae</taxon>
        <taxon>Ixoroideae</taxon>
        <taxon>Gardenieae complex</taxon>
        <taxon>Bertiereae - Coffeeae clade</taxon>
        <taxon>Coffeeae</taxon>
        <taxon>Coffea</taxon>
    </lineage>
</organism>
<evidence type="ECO:0008006" key="12">
    <source>
        <dbReference type="Google" id="ProtNLM"/>
    </source>
</evidence>
<evidence type="ECO:0000313" key="11">
    <source>
        <dbReference type="Proteomes" id="UP000295252"/>
    </source>
</evidence>
<gene>
    <name evidence="10" type="ORF">GSCOC_T00036056001</name>
</gene>
<protein>
    <recommendedName>
        <fullName evidence="12">Cytochrome P450</fullName>
    </recommendedName>
</protein>
<keyword evidence="3 7" id="KW-0479">Metal-binding</keyword>
<sequence>MVSKTSIGLVLLVVALLLLVAWAILTWQKCNASEKLERLPPGPRRWSVVGNMFQLGWSGHESFAILASKQGPIMTLWLGSMCTVVISSNEVAREMFKNHDVVLVGRKIYEAMEGDIGNEGTLITAQYGPRWRMLRRLCTAKFFCLEKIISNGYIKLEKLHLVARFCLTCEKIFKMTSLMNCSILNLVSNAINHSQFGLMQQLIIDQMVKYIEAAGGSGANGIDVGKFFFLLAFNLIGNLMFSKDLLDPSSERGAKFFDIAGLYLIERIIESNRDETDHPSPEKRRRDYLDVLLHYQGESAEEPPEFSPTTINIIVFRKTLCFLSNIKFGSYHVINLRTHEMFTVGTDMTTSILEWAMAELLRNPKTLEKVQAELRSAICLGTKLEEKHLDNLSYLKVVVKETLRLHPPLPFLVPHMAMDSKYLGIGRDPKTWENPLEFKPERFLEPSTADFQGHHFEFIPFGSGRRICPAVSLASMVRHLLPMALGSILHLFDWSLADGIKPEELDMGERMGITLRKAVPLKAILVPLQG</sequence>
<evidence type="ECO:0000313" key="10">
    <source>
        <dbReference type="EMBL" id="CDP12472.1"/>
    </source>
</evidence>
<evidence type="ECO:0000256" key="3">
    <source>
        <dbReference type="ARBA" id="ARBA00022723"/>
    </source>
</evidence>
<dbReference type="PhylomeDB" id="A0A068UVY6"/>
<dbReference type="InterPro" id="IPR001128">
    <property type="entry name" value="Cyt_P450"/>
</dbReference>
<dbReference type="Proteomes" id="UP000295252">
    <property type="component" value="Chromosome X"/>
</dbReference>
<comment type="cofactor">
    <cofactor evidence="7">
        <name>heme</name>
        <dbReference type="ChEBI" id="CHEBI:30413"/>
    </cofactor>
</comment>
<feature type="binding site" description="axial binding residue" evidence="7">
    <location>
        <position position="468"/>
    </location>
    <ligand>
        <name>heme</name>
        <dbReference type="ChEBI" id="CHEBI:30413"/>
    </ligand>
    <ligandPart>
        <name>Fe</name>
        <dbReference type="ChEBI" id="CHEBI:18248"/>
    </ligandPart>
</feature>
<evidence type="ECO:0000256" key="2">
    <source>
        <dbReference type="ARBA" id="ARBA00022617"/>
    </source>
</evidence>
<dbReference type="PRINTS" id="PR00463">
    <property type="entry name" value="EP450I"/>
</dbReference>
<feature type="chain" id="PRO_5001658293" description="Cytochrome P450" evidence="9">
    <location>
        <begin position="24"/>
        <end position="530"/>
    </location>
</feature>
<evidence type="ECO:0000256" key="8">
    <source>
        <dbReference type="RuleBase" id="RU000461"/>
    </source>
</evidence>
<keyword evidence="6 8" id="KW-0503">Monooxygenase</keyword>
<dbReference type="GO" id="GO:0020037">
    <property type="term" value="F:heme binding"/>
    <property type="evidence" value="ECO:0007669"/>
    <property type="project" value="InterPro"/>
</dbReference>
<evidence type="ECO:0000256" key="1">
    <source>
        <dbReference type="ARBA" id="ARBA00010617"/>
    </source>
</evidence>
<evidence type="ECO:0000256" key="5">
    <source>
        <dbReference type="ARBA" id="ARBA00023004"/>
    </source>
</evidence>
<name>A0A068UVY6_COFCA</name>
<evidence type="ECO:0000256" key="4">
    <source>
        <dbReference type="ARBA" id="ARBA00023002"/>
    </source>
</evidence>
<keyword evidence="2 7" id="KW-0349">Heme</keyword>
<dbReference type="STRING" id="49390.A0A068UVY6"/>
<feature type="signal peptide" evidence="9">
    <location>
        <begin position="1"/>
        <end position="23"/>
    </location>
</feature>
<dbReference type="EMBL" id="HG739150">
    <property type="protein sequence ID" value="CDP12472.1"/>
    <property type="molecule type" value="Genomic_DNA"/>
</dbReference>
<dbReference type="OMA" id="LYDCKGF"/>
<dbReference type="Gene3D" id="1.10.630.10">
    <property type="entry name" value="Cytochrome P450"/>
    <property type="match status" value="1"/>
</dbReference>
<dbReference type="GO" id="GO:0005506">
    <property type="term" value="F:iron ion binding"/>
    <property type="evidence" value="ECO:0007669"/>
    <property type="project" value="InterPro"/>
</dbReference>
<dbReference type="PANTHER" id="PTHR47950">
    <property type="entry name" value="CYTOCHROME P450, FAMILY 76, SUBFAMILY C, POLYPEPTIDE 5-RELATED"/>
    <property type="match status" value="1"/>
</dbReference>
<dbReference type="PROSITE" id="PS00086">
    <property type="entry name" value="CYTOCHROME_P450"/>
    <property type="match status" value="1"/>
</dbReference>
<accession>A0A068UVY6</accession>
<dbReference type="SUPFAM" id="SSF48264">
    <property type="entry name" value="Cytochrome P450"/>
    <property type="match status" value="1"/>
</dbReference>
<keyword evidence="11" id="KW-1185">Reference proteome</keyword>
<reference evidence="11" key="1">
    <citation type="journal article" date="2014" name="Science">
        <title>The coffee genome provides insight into the convergent evolution of caffeine biosynthesis.</title>
        <authorList>
            <person name="Denoeud F."/>
            <person name="Carretero-Paulet L."/>
            <person name="Dereeper A."/>
            <person name="Droc G."/>
            <person name="Guyot R."/>
            <person name="Pietrella M."/>
            <person name="Zheng C."/>
            <person name="Alberti A."/>
            <person name="Anthony F."/>
            <person name="Aprea G."/>
            <person name="Aury J.M."/>
            <person name="Bento P."/>
            <person name="Bernard M."/>
            <person name="Bocs S."/>
            <person name="Campa C."/>
            <person name="Cenci A."/>
            <person name="Combes M.C."/>
            <person name="Crouzillat D."/>
            <person name="Da Silva C."/>
            <person name="Daddiego L."/>
            <person name="De Bellis F."/>
            <person name="Dussert S."/>
            <person name="Garsmeur O."/>
            <person name="Gayraud T."/>
            <person name="Guignon V."/>
            <person name="Jahn K."/>
            <person name="Jamilloux V."/>
            <person name="Joet T."/>
            <person name="Labadie K."/>
            <person name="Lan T."/>
            <person name="Leclercq J."/>
            <person name="Lepelley M."/>
            <person name="Leroy T."/>
            <person name="Li L.T."/>
            <person name="Librado P."/>
            <person name="Lopez L."/>
            <person name="Munoz A."/>
            <person name="Noel B."/>
            <person name="Pallavicini A."/>
            <person name="Perrotta G."/>
            <person name="Poncet V."/>
            <person name="Pot D."/>
            <person name="Priyono X."/>
            <person name="Rigoreau M."/>
            <person name="Rouard M."/>
            <person name="Rozas J."/>
            <person name="Tranchant-Dubreuil C."/>
            <person name="VanBuren R."/>
            <person name="Zhang Q."/>
            <person name="Andrade A.C."/>
            <person name="Argout X."/>
            <person name="Bertrand B."/>
            <person name="de Kochko A."/>
            <person name="Graziosi G."/>
            <person name="Henry R.J."/>
            <person name="Jayarama X."/>
            <person name="Ming R."/>
            <person name="Nagai C."/>
            <person name="Rounsley S."/>
            <person name="Sankoff D."/>
            <person name="Giuliano G."/>
            <person name="Albert V.A."/>
            <person name="Wincker P."/>
            <person name="Lashermes P."/>
        </authorList>
    </citation>
    <scope>NUCLEOTIDE SEQUENCE [LARGE SCALE GENOMIC DNA]</scope>
    <source>
        <strain evidence="11">cv. DH200-94</strain>
    </source>
</reference>
<dbReference type="InterPro" id="IPR002401">
    <property type="entry name" value="Cyt_P450_E_grp-I"/>
</dbReference>
<comment type="similarity">
    <text evidence="1 8">Belongs to the cytochrome P450 family.</text>
</comment>
<dbReference type="AlphaFoldDB" id="A0A068UVY6"/>
<dbReference type="FunCoup" id="A0A068UVY6">
    <property type="interactions" value="257"/>
</dbReference>
<evidence type="ECO:0000256" key="6">
    <source>
        <dbReference type="ARBA" id="ARBA00023033"/>
    </source>
</evidence>
<keyword evidence="4 8" id="KW-0560">Oxidoreductase</keyword>
<keyword evidence="5 7" id="KW-0408">Iron</keyword>
<dbReference type="InParanoid" id="A0A068UVY6"/>
<dbReference type="OrthoDB" id="3934656at2759"/>
<evidence type="ECO:0000256" key="7">
    <source>
        <dbReference type="PIRSR" id="PIRSR602401-1"/>
    </source>
</evidence>
<evidence type="ECO:0000256" key="9">
    <source>
        <dbReference type="SAM" id="SignalP"/>
    </source>
</evidence>
<dbReference type="PRINTS" id="PR00385">
    <property type="entry name" value="P450"/>
</dbReference>
<dbReference type="GO" id="GO:0016705">
    <property type="term" value="F:oxidoreductase activity, acting on paired donors, with incorporation or reduction of molecular oxygen"/>
    <property type="evidence" value="ECO:0007669"/>
    <property type="project" value="InterPro"/>
</dbReference>